<gene>
    <name evidence="2" type="ORF">O6P43_005015</name>
</gene>
<dbReference type="PANTHER" id="PTHR31476">
    <property type="entry name" value="PROTEIN WHAT'S THIS FACTOR 1 HOMOLOG, CHLOROPLASTIC"/>
    <property type="match status" value="1"/>
</dbReference>
<protein>
    <submittedName>
        <fullName evidence="2">Protein ROOT PRIMORDIUM DEFECTIVE 1-like</fullName>
    </submittedName>
</protein>
<organism evidence="2 3">
    <name type="scientific">Quillaja saponaria</name>
    <name type="common">Soap bark tree</name>
    <dbReference type="NCBI Taxonomy" id="32244"/>
    <lineage>
        <taxon>Eukaryota</taxon>
        <taxon>Viridiplantae</taxon>
        <taxon>Streptophyta</taxon>
        <taxon>Embryophyta</taxon>
        <taxon>Tracheophyta</taxon>
        <taxon>Spermatophyta</taxon>
        <taxon>Magnoliopsida</taxon>
        <taxon>eudicotyledons</taxon>
        <taxon>Gunneridae</taxon>
        <taxon>Pentapetalae</taxon>
        <taxon>rosids</taxon>
        <taxon>fabids</taxon>
        <taxon>Fabales</taxon>
        <taxon>Quillajaceae</taxon>
        <taxon>Quillaja</taxon>
    </lineage>
</organism>
<reference evidence="2" key="1">
    <citation type="journal article" date="2023" name="Science">
        <title>Elucidation of the pathway for biosynthesis of saponin adjuvants from the soapbark tree.</title>
        <authorList>
            <person name="Reed J."/>
            <person name="Orme A."/>
            <person name="El-Demerdash A."/>
            <person name="Owen C."/>
            <person name="Martin L.B.B."/>
            <person name="Misra R.C."/>
            <person name="Kikuchi S."/>
            <person name="Rejzek M."/>
            <person name="Martin A.C."/>
            <person name="Harkess A."/>
            <person name="Leebens-Mack J."/>
            <person name="Louveau T."/>
            <person name="Stephenson M.J."/>
            <person name="Osbourn A."/>
        </authorList>
    </citation>
    <scope>NUCLEOTIDE SEQUENCE</scope>
    <source>
        <strain evidence="2">S10</strain>
    </source>
</reference>
<dbReference type="KEGG" id="qsa:O6P43_005015"/>
<comment type="caution">
    <text evidence="2">The sequence shown here is derived from an EMBL/GenBank/DDBJ whole genome shotgun (WGS) entry which is preliminary data.</text>
</comment>
<evidence type="ECO:0000313" key="2">
    <source>
        <dbReference type="EMBL" id="KAJ7975040.1"/>
    </source>
</evidence>
<name>A0AAD7VGV7_QUISA</name>
<keyword evidence="3" id="KW-1185">Reference proteome</keyword>
<dbReference type="AlphaFoldDB" id="A0AAD7VGV7"/>
<dbReference type="EMBL" id="JARAOO010000003">
    <property type="protein sequence ID" value="KAJ7975040.1"/>
    <property type="molecule type" value="Genomic_DNA"/>
</dbReference>
<accession>A0AAD7VGV7</accession>
<proteinExistence type="predicted"/>
<dbReference type="Pfam" id="PF11955">
    <property type="entry name" value="PORR"/>
    <property type="match status" value="1"/>
</dbReference>
<dbReference type="PANTHER" id="PTHR31476:SF13">
    <property type="entry name" value="PROTEIN WHAT'S THIS FACTOR 9, MITOCHONDRIAL"/>
    <property type="match status" value="1"/>
</dbReference>
<sequence>MFSNLTNPTSKTLKKLLPHYEKSIFSFIFKRQKLPFIYTQKSNYVDVYMGWKKDSYYDSIEHIHKSIELKPIIALKNCITQDPNGCIPISSVSKRALALGVPMKVARFMRQYPSIFEEFTGPEYNLPWFRLTPEAVEIDRDEKMVYEKCREDLKDRLKKMILMSKGKVVPLKIIQGMQWYLGLPDDFLHYPEENLDGSFRFVDMEDGLKGLAVANGGKVLSVMQRNAMRRKLYFGGSMEAIEFPLFPSKGLRLRRKIENWLSEFHKLPYLSPYDEFSHLDPDCDIAEKRLVGFLHELLCLFVDHSAERKKLLCLKKFFGLPQKVHKAFERHPHIFYLSMRNKTCTAILKEAYCDNSAIEKHPLLRVRKKYIKLMKVSKVILRSRRFKNRLVNHGSLKLDSDLDCAGEERNEMADSSL</sequence>
<dbReference type="InterPro" id="IPR021099">
    <property type="entry name" value="PORR_domain"/>
</dbReference>
<dbReference type="InterPro" id="IPR045040">
    <property type="entry name" value="PORR_fam"/>
</dbReference>
<evidence type="ECO:0000313" key="3">
    <source>
        <dbReference type="Proteomes" id="UP001163823"/>
    </source>
</evidence>
<feature type="domain" description="PORR" evidence="1">
    <location>
        <begin position="52"/>
        <end position="378"/>
    </location>
</feature>
<dbReference type="GO" id="GO:0003723">
    <property type="term" value="F:RNA binding"/>
    <property type="evidence" value="ECO:0007669"/>
    <property type="project" value="InterPro"/>
</dbReference>
<evidence type="ECO:0000259" key="1">
    <source>
        <dbReference type="Pfam" id="PF11955"/>
    </source>
</evidence>
<dbReference type="Proteomes" id="UP001163823">
    <property type="component" value="Chromosome 3"/>
</dbReference>